<name>A0A0C9VUF6_SPHS4</name>
<evidence type="ECO:0000313" key="2">
    <source>
        <dbReference type="Proteomes" id="UP000054279"/>
    </source>
</evidence>
<sequence>MSYFDPPQATRGTCRPDAISPHDPNIQDYRCLACRQVWGDIERAHAHIFDHFGIFKFQHRIFFYGQQNHLPLQMLSMSTLSRGIISLWMNGIERRETLRVSYHSTHRVTFIKFFLRS</sequence>
<accession>A0A0C9VUF6</accession>
<feature type="non-terminal residue" evidence="1">
    <location>
        <position position="117"/>
    </location>
</feature>
<dbReference type="AlphaFoldDB" id="A0A0C9VUF6"/>
<keyword evidence="2" id="KW-1185">Reference proteome</keyword>
<dbReference type="Proteomes" id="UP000054279">
    <property type="component" value="Unassembled WGS sequence"/>
</dbReference>
<gene>
    <name evidence="1" type="ORF">M422DRAFT_31637</name>
</gene>
<feature type="non-terminal residue" evidence="1">
    <location>
        <position position="1"/>
    </location>
</feature>
<proteinExistence type="predicted"/>
<dbReference type="EMBL" id="KN837134">
    <property type="protein sequence ID" value="KIJ41871.1"/>
    <property type="molecule type" value="Genomic_DNA"/>
</dbReference>
<reference evidence="1 2" key="1">
    <citation type="submission" date="2014-06" db="EMBL/GenBank/DDBJ databases">
        <title>Evolutionary Origins and Diversification of the Mycorrhizal Mutualists.</title>
        <authorList>
            <consortium name="DOE Joint Genome Institute"/>
            <consortium name="Mycorrhizal Genomics Consortium"/>
            <person name="Kohler A."/>
            <person name="Kuo A."/>
            <person name="Nagy L.G."/>
            <person name="Floudas D."/>
            <person name="Copeland A."/>
            <person name="Barry K.W."/>
            <person name="Cichocki N."/>
            <person name="Veneault-Fourrey C."/>
            <person name="LaButti K."/>
            <person name="Lindquist E.A."/>
            <person name="Lipzen A."/>
            <person name="Lundell T."/>
            <person name="Morin E."/>
            <person name="Murat C."/>
            <person name="Riley R."/>
            <person name="Ohm R."/>
            <person name="Sun H."/>
            <person name="Tunlid A."/>
            <person name="Henrissat B."/>
            <person name="Grigoriev I.V."/>
            <person name="Hibbett D.S."/>
            <person name="Martin F."/>
        </authorList>
    </citation>
    <scope>NUCLEOTIDE SEQUENCE [LARGE SCALE GENOMIC DNA]</scope>
    <source>
        <strain evidence="1 2">SS14</strain>
    </source>
</reference>
<organism evidence="1 2">
    <name type="scientific">Sphaerobolus stellatus (strain SS14)</name>
    <dbReference type="NCBI Taxonomy" id="990650"/>
    <lineage>
        <taxon>Eukaryota</taxon>
        <taxon>Fungi</taxon>
        <taxon>Dikarya</taxon>
        <taxon>Basidiomycota</taxon>
        <taxon>Agaricomycotina</taxon>
        <taxon>Agaricomycetes</taxon>
        <taxon>Phallomycetidae</taxon>
        <taxon>Geastrales</taxon>
        <taxon>Sphaerobolaceae</taxon>
        <taxon>Sphaerobolus</taxon>
    </lineage>
</organism>
<evidence type="ECO:0000313" key="1">
    <source>
        <dbReference type="EMBL" id="KIJ41871.1"/>
    </source>
</evidence>
<dbReference type="HOGENOM" id="CLU_2086331_0_0_1"/>
<protein>
    <submittedName>
        <fullName evidence="1">Uncharacterized protein</fullName>
    </submittedName>
</protein>